<dbReference type="InterPro" id="IPR009057">
    <property type="entry name" value="Homeodomain-like_sf"/>
</dbReference>
<gene>
    <name evidence="5" type="ORF">AVDCRST_MAG56-2755</name>
</gene>
<accession>A0A6J4J337</accession>
<evidence type="ECO:0000256" key="1">
    <source>
        <dbReference type="ARBA" id="ARBA00023015"/>
    </source>
</evidence>
<keyword evidence="2" id="KW-0238">DNA-binding</keyword>
<reference evidence="5" key="1">
    <citation type="submission" date="2020-02" db="EMBL/GenBank/DDBJ databases">
        <authorList>
            <person name="Meier V. D."/>
        </authorList>
    </citation>
    <scope>NUCLEOTIDE SEQUENCE</scope>
    <source>
        <strain evidence="5">AVDCRST_MAG56</strain>
    </source>
</reference>
<dbReference type="InterPro" id="IPR014710">
    <property type="entry name" value="RmlC-like_jellyroll"/>
</dbReference>
<keyword evidence="3" id="KW-0804">Transcription</keyword>
<feature type="domain" description="HTH araC/xylS-type" evidence="4">
    <location>
        <begin position="185"/>
        <end position="283"/>
    </location>
</feature>
<dbReference type="SMART" id="SM00342">
    <property type="entry name" value="HTH_ARAC"/>
    <property type="match status" value="1"/>
</dbReference>
<dbReference type="CDD" id="cd06976">
    <property type="entry name" value="cupin_MtlR-like_N"/>
    <property type="match status" value="1"/>
</dbReference>
<dbReference type="GO" id="GO:0043565">
    <property type="term" value="F:sequence-specific DNA binding"/>
    <property type="evidence" value="ECO:0007669"/>
    <property type="project" value="InterPro"/>
</dbReference>
<evidence type="ECO:0000256" key="3">
    <source>
        <dbReference type="ARBA" id="ARBA00023163"/>
    </source>
</evidence>
<sequence length="286" mass="32635">MRALKKSVSSIHSFIVQEFADAAFDPNWHFHPEYQLFCVVEGAGTRFVGDTIKPFQPGDLVMLGPDLPHLWRSDPPRGPEDAPGAARGIVVYFREDFLGRDFFEKQEMVLLRQLFEKAGRGLEVRGRTREVLTRKMHDMVHQEGFGRVLALLDILHGLALSDEYETITSLGYVNAFKPSETERMRKVHEYVMGHFGREISLEQVAALTNMAPSAFCRYFKARANKTFSGFVSEVRIGHACRLLIEGNLSVSQVAYACGFKTISNFNRQFKAIVHENPLRYQRRYGK</sequence>
<dbReference type="AlphaFoldDB" id="A0A6J4J337"/>
<evidence type="ECO:0000313" key="5">
    <source>
        <dbReference type="EMBL" id="CAA9265663.1"/>
    </source>
</evidence>
<dbReference type="GO" id="GO:0003700">
    <property type="term" value="F:DNA-binding transcription factor activity"/>
    <property type="evidence" value="ECO:0007669"/>
    <property type="project" value="InterPro"/>
</dbReference>
<organism evidence="5">
    <name type="scientific">uncultured Cytophagales bacterium</name>
    <dbReference type="NCBI Taxonomy" id="158755"/>
    <lineage>
        <taxon>Bacteria</taxon>
        <taxon>Pseudomonadati</taxon>
        <taxon>Bacteroidota</taxon>
        <taxon>Sphingobacteriia</taxon>
        <taxon>Sphingobacteriales</taxon>
        <taxon>environmental samples</taxon>
    </lineage>
</organism>
<dbReference type="PROSITE" id="PS01124">
    <property type="entry name" value="HTH_ARAC_FAMILY_2"/>
    <property type="match status" value="1"/>
</dbReference>
<dbReference type="SUPFAM" id="SSF46689">
    <property type="entry name" value="Homeodomain-like"/>
    <property type="match status" value="2"/>
</dbReference>
<dbReference type="Pfam" id="PF12833">
    <property type="entry name" value="HTH_18"/>
    <property type="match status" value="1"/>
</dbReference>
<dbReference type="PANTHER" id="PTHR43280:SF27">
    <property type="entry name" value="TRANSCRIPTIONAL REGULATOR MTLR"/>
    <property type="match status" value="1"/>
</dbReference>
<protein>
    <submittedName>
        <fullName evidence="5">Transcriptional regulator, AraC family</fullName>
    </submittedName>
</protein>
<dbReference type="SUPFAM" id="SSF51182">
    <property type="entry name" value="RmlC-like cupins"/>
    <property type="match status" value="1"/>
</dbReference>
<dbReference type="InterPro" id="IPR011051">
    <property type="entry name" value="RmlC_Cupin_sf"/>
</dbReference>
<dbReference type="EMBL" id="CADCTQ010000238">
    <property type="protein sequence ID" value="CAA9265663.1"/>
    <property type="molecule type" value="Genomic_DNA"/>
</dbReference>
<dbReference type="PANTHER" id="PTHR43280">
    <property type="entry name" value="ARAC-FAMILY TRANSCRIPTIONAL REGULATOR"/>
    <property type="match status" value="1"/>
</dbReference>
<dbReference type="Gene3D" id="1.10.10.60">
    <property type="entry name" value="Homeodomain-like"/>
    <property type="match status" value="2"/>
</dbReference>
<dbReference type="InterPro" id="IPR003313">
    <property type="entry name" value="AraC-bd"/>
</dbReference>
<name>A0A6J4J337_9SPHI</name>
<keyword evidence="1" id="KW-0805">Transcription regulation</keyword>
<dbReference type="InterPro" id="IPR018060">
    <property type="entry name" value="HTH_AraC"/>
</dbReference>
<dbReference type="Gene3D" id="2.60.120.10">
    <property type="entry name" value="Jelly Rolls"/>
    <property type="match status" value="1"/>
</dbReference>
<proteinExistence type="predicted"/>
<evidence type="ECO:0000256" key="2">
    <source>
        <dbReference type="ARBA" id="ARBA00023125"/>
    </source>
</evidence>
<dbReference type="Pfam" id="PF02311">
    <property type="entry name" value="AraC_binding"/>
    <property type="match status" value="1"/>
</dbReference>
<evidence type="ECO:0000259" key="4">
    <source>
        <dbReference type="PROSITE" id="PS01124"/>
    </source>
</evidence>